<sequence>DVALQLSLPIDGAAITRIVSVGNWSVICDQLLGKVPDKFSGSRIKMKWLEDNYSYIDNSVSAIERKQYA</sequence>
<dbReference type="EMBL" id="JABEZV010000006">
    <property type="protein sequence ID" value="MBA0712314.1"/>
    <property type="molecule type" value="Genomic_DNA"/>
</dbReference>
<feature type="non-terminal residue" evidence="1">
    <location>
        <position position="1"/>
    </location>
</feature>
<proteinExistence type="predicted"/>
<dbReference type="Proteomes" id="UP000593574">
    <property type="component" value="Unassembled WGS sequence"/>
</dbReference>
<reference evidence="1 2" key="1">
    <citation type="journal article" date="2019" name="Genome Biol. Evol.">
        <title>Insights into the evolution of the New World diploid cottons (Gossypium, subgenus Houzingenia) based on genome sequencing.</title>
        <authorList>
            <person name="Grover C.E."/>
            <person name="Arick M.A. 2nd"/>
            <person name="Thrash A."/>
            <person name="Conover J.L."/>
            <person name="Sanders W.S."/>
            <person name="Peterson D.G."/>
            <person name="Frelichowski J.E."/>
            <person name="Scheffler J.A."/>
            <person name="Scheffler B.E."/>
            <person name="Wendel J.F."/>
        </authorList>
    </citation>
    <scope>NUCLEOTIDE SEQUENCE [LARGE SCALE GENOMIC DNA]</scope>
    <source>
        <strain evidence="1">4</strain>
        <tissue evidence="1">Leaf</tissue>
    </source>
</reference>
<dbReference type="AlphaFoldDB" id="A0A7J8ZLU5"/>
<organism evidence="1 2">
    <name type="scientific">Gossypium laxum</name>
    <dbReference type="NCBI Taxonomy" id="34288"/>
    <lineage>
        <taxon>Eukaryota</taxon>
        <taxon>Viridiplantae</taxon>
        <taxon>Streptophyta</taxon>
        <taxon>Embryophyta</taxon>
        <taxon>Tracheophyta</taxon>
        <taxon>Spermatophyta</taxon>
        <taxon>Magnoliopsida</taxon>
        <taxon>eudicotyledons</taxon>
        <taxon>Gunneridae</taxon>
        <taxon>Pentapetalae</taxon>
        <taxon>rosids</taxon>
        <taxon>malvids</taxon>
        <taxon>Malvales</taxon>
        <taxon>Malvaceae</taxon>
        <taxon>Malvoideae</taxon>
        <taxon>Gossypium</taxon>
    </lineage>
</organism>
<evidence type="ECO:0000313" key="1">
    <source>
        <dbReference type="EMBL" id="MBA0712314.1"/>
    </source>
</evidence>
<gene>
    <name evidence="1" type="ORF">Golax_011423</name>
</gene>
<accession>A0A7J8ZLU5</accession>
<name>A0A7J8ZLU5_9ROSI</name>
<keyword evidence="2" id="KW-1185">Reference proteome</keyword>
<comment type="caution">
    <text evidence="1">The sequence shown here is derived from an EMBL/GenBank/DDBJ whole genome shotgun (WGS) entry which is preliminary data.</text>
</comment>
<protein>
    <submittedName>
        <fullName evidence="1">Uncharacterized protein</fullName>
    </submittedName>
</protein>
<evidence type="ECO:0000313" key="2">
    <source>
        <dbReference type="Proteomes" id="UP000593574"/>
    </source>
</evidence>